<evidence type="ECO:0000256" key="4">
    <source>
        <dbReference type="ARBA" id="ARBA00022679"/>
    </source>
</evidence>
<keyword evidence="6 8" id="KW-1133">Transmembrane helix</keyword>
<evidence type="ECO:0000313" key="10">
    <source>
        <dbReference type="EMBL" id="QDU68509.1"/>
    </source>
</evidence>
<evidence type="ECO:0000256" key="1">
    <source>
        <dbReference type="ARBA" id="ARBA00004651"/>
    </source>
</evidence>
<comment type="subcellular location">
    <subcellularLocation>
        <location evidence="1">Cell membrane</location>
        <topology evidence="1">Multi-pass membrane protein</topology>
    </subcellularLocation>
</comment>
<evidence type="ECO:0000256" key="5">
    <source>
        <dbReference type="ARBA" id="ARBA00022692"/>
    </source>
</evidence>
<dbReference type="PANTHER" id="PTHR33908:SF3">
    <property type="entry name" value="UNDECAPRENYL PHOSPHATE-ALPHA-4-AMINO-4-DEOXY-L-ARABINOSE ARABINOSYL TRANSFERASE"/>
    <property type="match status" value="1"/>
</dbReference>
<dbReference type="GO" id="GO:0006493">
    <property type="term" value="P:protein O-linked glycosylation"/>
    <property type="evidence" value="ECO:0007669"/>
    <property type="project" value="InterPro"/>
</dbReference>
<evidence type="ECO:0000313" key="11">
    <source>
        <dbReference type="Proteomes" id="UP000316921"/>
    </source>
</evidence>
<dbReference type="InterPro" id="IPR050297">
    <property type="entry name" value="LipidA_mod_glycosyltrf_83"/>
</dbReference>
<keyword evidence="4 10" id="KW-0808">Transferase</keyword>
<dbReference type="EC" id="2.4.2.43" evidence="10"/>
<feature type="transmembrane region" description="Helical" evidence="8">
    <location>
        <begin position="340"/>
        <end position="356"/>
    </location>
</feature>
<evidence type="ECO:0000256" key="2">
    <source>
        <dbReference type="ARBA" id="ARBA00022475"/>
    </source>
</evidence>
<evidence type="ECO:0000256" key="3">
    <source>
        <dbReference type="ARBA" id="ARBA00022676"/>
    </source>
</evidence>
<name>A0A518BNE9_9BACT</name>
<feature type="transmembrane region" description="Helical" evidence="8">
    <location>
        <begin position="297"/>
        <end position="320"/>
    </location>
</feature>
<feature type="transmembrane region" description="Helical" evidence="8">
    <location>
        <begin position="6"/>
        <end position="27"/>
    </location>
</feature>
<dbReference type="GO" id="GO:0005886">
    <property type="term" value="C:plasma membrane"/>
    <property type="evidence" value="ECO:0007669"/>
    <property type="project" value="UniProtKB-SubCell"/>
</dbReference>
<feature type="transmembrane region" description="Helical" evidence="8">
    <location>
        <begin position="122"/>
        <end position="143"/>
    </location>
</feature>
<dbReference type="AlphaFoldDB" id="A0A518BNE9"/>
<protein>
    <submittedName>
        <fullName evidence="10">Undecaprenyl phosphate-alpha-4-amino-4-deoxy-L-arabinose arabinosyl transferase</fullName>
        <ecNumber evidence="10">2.4.2.43</ecNumber>
    </submittedName>
</protein>
<keyword evidence="11" id="KW-1185">Reference proteome</keyword>
<feature type="transmembrane region" description="Helical" evidence="8">
    <location>
        <begin position="450"/>
        <end position="470"/>
    </location>
</feature>
<feature type="transmembrane region" description="Helical" evidence="8">
    <location>
        <begin position="245"/>
        <end position="265"/>
    </location>
</feature>
<gene>
    <name evidence="10" type="primary">arnT_1</name>
    <name evidence="10" type="ORF">Pla133_36070</name>
</gene>
<keyword evidence="3 10" id="KW-0328">Glycosyltransferase</keyword>
<feature type="transmembrane region" description="Helical" evidence="8">
    <location>
        <begin position="394"/>
        <end position="413"/>
    </location>
</feature>
<feature type="transmembrane region" description="Helical" evidence="8">
    <location>
        <begin position="362"/>
        <end position="382"/>
    </location>
</feature>
<dbReference type="GO" id="GO:0000030">
    <property type="term" value="F:mannosyltransferase activity"/>
    <property type="evidence" value="ECO:0007669"/>
    <property type="project" value="InterPro"/>
</dbReference>
<dbReference type="GO" id="GO:0009103">
    <property type="term" value="P:lipopolysaccharide biosynthetic process"/>
    <property type="evidence" value="ECO:0007669"/>
    <property type="project" value="TreeGrafter"/>
</dbReference>
<reference evidence="10 11" key="1">
    <citation type="submission" date="2019-02" db="EMBL/GenBank/DDBJ databases">
        <title>Deep-cultivation of Planctomycetes and their phenomic and genomic characterization uncovers novel biology.</title>
        <authorList>
            <person name="Wiegand S."/>
            <person name="Jogler M."/>
            <person name="Boedeker C."/>
            <person name="Pinto D."/>
            <person name="Vollmers J."/>
            <person name="Rivas-Marin E."/>
            <person name="Kohn T."/>
            <person name="Peeters S.H."/>
            <person name="Heuer A."/>
            <person name="Rast P."/>
            <person name="Oberbeckmann S."/>
            <person name="Bunk B."/>
            <person name="Jeske O."/>
            <person name="Meyerdierks A."/>
            <person name="Storesund J.E."/>
            <person name="Kallscheuer N."/>
            <person name="Luecker S."/>
            <person name="Lage O.M."/>
            <person name="Pohl T."/>
            <person name="Merkel B.J."/>
            <person name="Hornburger P."/>
            <person name="Mueller R.-W."/>
            <person name="Bruemmer F."/>
            <person name="Labrenz M."/>
            <person name="Spormann A.M."/>
            <person name="Op den Camp H."/>
            <person name="Overmann J."/>
            <person name="Amann R."/>
            <person name="Jetten M.S.M."/>
            <person name="Mascher T."/>
            <person name="Medema M.H."/>
            <person name="Devos D.P."/>
            <person name="Kaster A.-K."/>
            <person name="Ovreas L."/>
            <person name="Rohde M."/>
            <person name="Galperin M.Y."/>
            <person name="Jogler C."/>
        </authorList>
    </citation>
    <scope>NUCLEOTIDE SEQUENCE [LARGE SCALE GENOMIC DNA]</scope>
    <source>
        <strain evidence="10 11">Pla133</strain>
    </source>
</reference>
<dbReference type="EMBL" id="CP036287">
    <property type="protein sequence ID" value="QDU68509.1"/>
    <property type="molecule type" value="Genomic_DNA"/>
</dbReference>
<dbReference type="GO" id="GO:0103015">
    <property type="term" value="F:4-amino-4-deoxy-L-arabinose transferase activity"/>
    <property type="evidence" value="ECO:0007669"/>
    <property type="project" value="UniProtKB-EC"/>
</dbReference>
<dbReference type="Proteomes" id="UP000316921">
    <property type="component" value="Chromosome"/>
</dbReference>
<feature type="transmembrane region" description="Helical" evidence="8">
    <location>
        <begin position="48"/>
        <end position="69"/>
    </location>
</feature>
<evidence type="ECO:0000256" key="8">
    <source>
        <dbReference type="SAM" id="Phobius"/>
    </source>
</evidence>
<keyword evidence="2" id="KW-1003">Cell membrane</keyword>
<dbReference type="InterPro" id="IPR003342">
    <property type="entry name" value="ArnT-like_N"/>
</dbReference>
<sequence>MLPAMIWSVALASLVALAFAVALGRLAQRRLAVDSDASQVSGRPVARTLTFLLLLAGATLPCLYGWSLLDRDEGYYAESARSMLERHDLFVPVVAGEAWLEKPPLTFWAMMASIGSLGRTEFAARLPAALFGLLAIGLTVALARRMVSARAAWLAGFALATSLLPALAMRIALLDASLLACVVLAMTGLWESIDGRERRGWWLFALGTGLGVIAKGPLGAALPIFALVGYVVASRDFGLLRRMRPLASAALALAVVALWAVPATIQTDGAYLHELVWVRTIQPIFSPLQGHGGGNTLAYLALLPVYLPIVWLGLGVWAPFLVPALRARGQDERARRRRQFLLGWVVSMLVAFSLVSTKLAHYVLPFFPALAILIGVWIDGALERGERLWTGWRSNYLLGGGLFSAAVIIAGPSLLGAPIATWAFLAPGAVAALGAFLVHRAARAGRDVPALAGAGTLVLATLALLTPFALGRLDAGKSPQAIAELLRERYADRLDSLQIGLSDYSQFALLYYLDSPNTSKVQATQITAFFDGPDPAVVVIPRRTLDEALETTTLPEGAEVLWERRCWIEDKNRWREVVVLGNGR</sequence>
<feature type="transmembrane region" description="Helical" evidence="8">
    <location>
        <begin position="202"/>
        <end position="233"/>
    </location>
</feature>
<feature type="domain" description="ArnT-like N-terminal" evidence="9">
    <location>
        <begin position="49"/>
        <end position="273"/>
    </location>
</feature>
<evidence type="ECO:0000256" key="6">
    <source>
        <dbReference type="ARBA" id="ARBA00022989"/>
    </source>
</evidence>
<organism evidence="10 11">
    <name type="scientific">Engelhardtia mirabilis</name>
    <dbReference type="NCBI Taxonomy" id="2528011"/>
    <lineage>
        <taxon>Bacteria</taxon>
        <taxon>Pseudomonadati</taxon>
        <taxon>Planctomycetota</taxon>
        <taxon>Planctomycetia</taxon>
        <taxon>Planctomycetia incertae sedis</taxon>
        <taxon>Engelhardtia</taxon>
    </lineage>
</organism>
<keyword evidence="5 8" id="KW-0812">Transmembrane</keyword>
<dbReference type="GO" id="GO:0010041">
    <property type="term" value="P:response to iron(III) ion"/>
    <property type="evidence" value="ECO:0007669"/>
    <property type="project" value="TreeGrafter"/>
</dbReference>
<feature type="transmembrane region" description="Helical" evidence="8">
    <location>
        <begin position="149"/>
        <end position="167"/>
    </location>
</feature>
<keyword evidence="7 8" id="KW-0472">Membrane</keyword>
<dbReference type="KEGG" id="pbap:Pla133_36070"/>
<dbReference type="PANTHER" id="PTHR33908">
    <property type="entry name" value="MANNOSYLTRANSFERASE YKCB-RELATED"/>
    <property type="match status" value="1"/>
</dbReference>
<proteinExistence type="predicted"/>
<evidence type="ECO:0000256" key="7">
    <source>
        <dbReference type="ARBA" id="ARBA00023136"/>
    </source>
</evidence>
<dbReference type="Pfam" id="PF02366">
    <property type="entry name" value="PMT"/>
    <property type="match status" value="1"/>
</dbReference>
<accession>A0A518BNE9</accession>
<evidence type="ECO:0000259" key="9">
    <source>
        <dbReference type="Pfam" id="PF02366"/>
    </source>
</evidence>
<feature type="transmembrane region" description="Helical" evidence="8">
    <location>
        <begin position="419"/>
        <end position="438"/>
    </location>
</feature>